<dbReference type="NCBIfam" id="TIGR00787">
    <property type="entry name" value="dctP"/>
    <property type="match status" value="1"/>
</dbReference>
<proteinExistence type="inferred from homology"/>
<accession>A0A414AZ47</accession>
<name>A0A414AZ47_9FIRM</name>
<dbReference type="Pfam" id="PF03480">
    <property type="entry name" value="DctP"/>
    <property type="match status" value="1"/>
</dbReference>
<evidence type="ECO:0000313" key="8">
    <source>
        <dbReference type="Proteomes" id="UP000284543"/>
    </source>
</evidence>
<reference evidence="7 8" key="1">
    <citation type="submission" date="2018-08" db="EMBL/GenBank/DDBJ databases">
        <title>A genome reference for cultivated species of the human gut microbiota.</title>
        <authorList>
            <person name="Zou Y."/>
            <person name="Xue W."/>
            <person name="Luo G."/>
        </authorList>
    </citation>
    <scope>NUCLEOTIDE SEQUENCE [LARGE SCALE GENOMIC DNA]</scope>
    <source>
        <strain evidence="5 8">AF14-18</strain>
        <strain evidence="6 7">AM35-14</strain>
    </source>
</reference>
<dbReference type="Proteomes" id="UP000283975">
    <property type="component" value="Unassembled WGS sequence"/>
</dbReference>
<dbReference type="InterPro" id="IPR004682">
    <property type="entry name" value="TRAP_DctP"/>
</dbReference>
<dbReference type="PROSITE" id="PS51257">
    <property type="entry name" value="PROKAR_LIPOPROTEIN"/>
    <property type="match status" value="1"/>
</dbReference>
<dbReference type="RefSeq" id="WP_118019333.1">
    <property type="nucleotide sequence ID" value="NZ_CAUHGS010000004.1"/>
</dbReference>
<keyword evidence="2" id="KW-0813">Transport</keyword>
<evidence type="ECO:0000313" key="6">
    <source>
        <dbReference type="EMBL" id="RHC57657.1"/>
    </source>
</evidence>
<feature type="chain" id="PRO_5038236978" evidence="4">
    <location>
        <begin position="23"/>
        <end position="346"/>
    </location>
</feature>
<evidence type="ECO:0000256" key="3">
    <source>
        <dbReference type="ARBA" id="ARBA00022729"/>
    </source>
</evidence>
<organism evidence="6 7">
    <name type="scientific">Enterocloster bolteae</name>
    <dbReference type="NCBI Taxonomy" id="208479"/>
    <lineage>
        <taxon>Bacteria</taxon>
        <taxon>Bacillati</taxon>
        <taxon>Bacillota</taxon>
        <taxon>Clostridia</taxon>
        <taxon>Lachnospirales</taxon>
        <taxon>Lachnospiraceae</taxon>
        <taxon>Enterocloster</taxon>
    </lineage>
</organism>
<dbReference type="EMBL" id="QSHZ01000004">
    <property type="protein sequence ID" value="RHC57657.1"/>
    <property type="molecule type" value="Genomic_DNA"/>
</dbReference>
<dbReference type="PANTHER" id="PTHR33376:SF7">
    <property type="entry name" value="C4-DICARBOXYLATE-BINDING PROTEIN DCTB"/>
    <property type="match status" value="1"/>
</dbReference>
<dbReference type="NCBIfam" id="NF037995">
    <property type="entry name" value="TRAP_S1"/>
    <property type="match status" value="1"/>
</dbReference>
<dbReference type="PANTHER" id="PTHR33376">
    <property type="match status" value="1"/>
</dbReference>
<comment type="caution">
    <text evidence="6">The sequence shown here is derived from an EMBL/GenBank/DDBJ whole genome shotgun (WGS) entry which is preliminary data.</text>
</comment>
<gene>
    <name evidence="6" type="ORF">DW839_05455</name>
    <name evidence="5" type="ORF">DWW02_21810</name>
</gene>
<protein>
    <submittedName>
        <fullName evidence="6">TRAP transporter substrate-binding protein DctP</fullName>
    </submittedName>
</protein>
<evidence type="ECO:0000256" key="1">
    <source>
        <dbReference type="ARBA" id="ARBA00009023"/>
    </source>
</evidence>
<dbReference type="InterPro" id="IPR038404">
    <property type="entry name" value="TRAP_DctP_sf"/>
</dbReference>
<dbReference type="EMBL" id="QRZM01000011">
    <property type="protein sequence ID" value="RGV73048.1"/>
    <property type="molecule type" value="Genomic_DNA"/>
</dbReference>
<evidence type="ECO:0000256" key="4">
    <source>
        <dbReference type="SAM" id="SignalP"/>
    </source>
</evidence>
<comment type="similarity">
    <text evidence="1">Belongs to the bacterial solute-binding protein 7 family.</text>
</comment>
<sequence>MDRWRIKAAMGLVCILTVSAFALTGCAQTEKSDVITIRIAHDNNVNTPLHKAFLKFKDLVETGSEGRMEVVIFPGGQMGSVQDTFEQCRRGDIEMSGSTTSNFTRAMPEFAAWESFYMFDDTAHAKRVFESEAGKKMMEPLKRMNLTGIGYMELGFRNFSNSKRPIQTEEDLKGLKIRGYNPLQIKAWESVGVNTTSVSWNELFTSLQQRLIDGQECATTSFYTEKFYEAQKYWSLTRHVFTNFLWYANEDFMNSLSDSDRAFIMECAQEAIDYNWELADQSEEEILKQLEDAGFPVNDVDISVRRQLGEKINASIKGDIIANCGEDTYNMLMAAVAAERREQGEE</sequence>
<dbReference type="Gene3D" id="3.40.190.170">
    <property type="entry name" value="Bacterial extracellular solute-binding protein, family 7"/>
    <property type="match status" value="1"/>
</dbReference>
<feature type="signal peptide" evidence="4">
    <location>
        <begin position="1"/>
        <end position="22"/>
    </location>
</feature>
<dbReference type="CDD" id="cd13603">
    <property type="entry name" value="PBP2_TRAP_Siap_TeaA_like"/>
    <property type="match status" value="1"/>
</dbReference>
<dbReference type="GO" id="GO:0030288">
    <property type="term" value="C:outer membrane-bounded periplasmic space"/>
    <property type="evidence" value="ECO:0007669"/>
    <property type="project" value="InterPro"/>
</dbReference>
<evidence type="ECO:0000256" key="2">
    <source>
        <dbReference type="ARBA" id="ARBA00022448"/>
    </source>
</evidence>
<keyword evidence="3 4" id="KW-0732">Signal</keyword>
<evidence type="ECO:0000313" key="5">
    <source>
        <dbReference type="EMBL" id="RGV73048.1"/>
    </source>
</evidence>
<dbReference type="Proteomes" id="UP000284543">
    <property type="component" value="Unassembled WGS sequence"/>
</dbReference>
<dbReference type="AlphaFoldDB" id="A0A414AZ47"/>
<dbReference type="GO" id="GO:0055085">
    <property type="term" value="P:transmembrane transport"/>
    <property type="evidence" value="ECO:0007669"/>
    <property type="project" value="InterPro"/>
</dbReference>
<dbReference type="InterPro" id="IPR018389">
    <property type="entry name" value="DctP_fam"/>
</dbReference>
<dbReference type="PIRSF" id="PIRSF006470">
    <property type="entry name" value="DctB"/>
    <property type="match status" value="1"/>
</dbReference>
<evidence type="ECO:0000313" key="7">
    <source>
        <dbReference type="Proteomes" id="UP000283975"/>
    </source>
</evidence>